<protein>
    <submittedName>
        <fullName evidence="1">Uncharacterized protein</fullName>
    </submittedName>
</protein>
<name>A0AAN7Z6H0_9PEZI</name>
<sequence>MVQLSSGDEESVVDDESLLHVEYIDVRDEVDEHRDSGGSGGGAAASNDSCEEGNIFALLCPVMAP</sequence>
<organism evidence="1 2">
    <name type="scientific">Xylaria bambusicola</name>
    <dbReference type="NCBI Taxonomy" id="326684"/>
    <lineage>
        <taxon>Eukaryota</taxon>
        <taxon>Fungi</taxon>
        <taxon>Dikarya</taxon>
        <taxon>Ascomycota</taxon>
        <taxon>Pezizomycotina</taxon>
        <taxon>Sordariomycetes</taxon>
        <taxon>Xylariomycetidae</taxon>
        <taxon>Xylariales</taxon>
        <taxon>Xylariaceae</taxon>
        <taxon>Xylaria</taxon>
    </lineage>
</organism>
<evidence type="ECO:0000313" key="1">
    <source>
        <dbReference type="EMBL" id="KAK5631952.1"/>
    </source>
</evidence>
<gene>
    <name evidence="1" type="ORF">RRF57_007666</name>
</gene>
<comment type="caution">
    <text evidence="1">The sequence shown here is derived from an EMBL/GenBank/DDBJ whole genome shotgun (WGS) entry which is preliminary data.</text>
</comment>
<accession>A0AAN7Z6H0</accession>
<dbReference type="AlphaFoldDB" id="A0AAN7Z6H0"/>
<dbReference type="EMBL" id="JAWHQM010000022">
    <property type="protein sequence ID" value="KAK5631952.1"/>
    <property type="molecule type" value="Genomic_DNA"/>
</dbReference>
<keyword evidence="2" id="KW-1185">Reference proteome</keyword>
<proteinExistence type="predicted"/>
<dbReference type="Proteomes" id="UP001305414">
    <property type="component" value="Unassembled WGS sequence"/>
</dbReference>
<reference evidence="1 2" key="1">
    <citation type="submission" date="2023-10" db="EMBL/GenBank/DDBJ databases">
        <title>Draft genome sequence of Xylaria bambusicola isolate GMP-LS, the root and basal stem rot pathogen of sugarcane in Indonesia.</title>
        <authorList>
            <person name="Selvaraj P."/>
            <person name="Muralishankar V."/>
            <person name="Muruganantham S."/>
            <person name="Sp S."/>
            <person name="Haryani S."/>
            <person name="Lau K.J.X."/>
            <person name="Naqvi N.I."/>
        </authorList>
    </citation>
    <scope>NUCLEOTIDE SEQUENCE [LARGE SCALE GENOMIC DNA]</scope>
    <source>
        <strain evidence="1">GMP-LS</strain>
    </source>
</reference>
<evidence type="ECO:0000313" key="2">
    <source>
        <dbReference type="Proteomes" id="UP001305414"/>
    </source>
</evidence>